<dbReference type="RefSeq" id="WP_239678771.1">
    <property type="nucleotide sequence ID" value="NZ_CP070499.1"/>
</dbReference>
<accession>A0A895YRA6</accession>
<dbReference type="SUPFAM" id="SSF51905">
    <property type="entry name" value="FAD/NAD(P)-binding domain"/>
    <property type="match status" value="1"/>
</dbReference>
<dbReference type="EMBL" id="CP070499">
    <property type="protein sequence ID" value="QSB16548.1"/>
    <property type="molecule type" value="Genomic_DNA"/>
</dbReference>
<sequence>MTDVVIIGAGPVGLAAAAHAVERGLEPLVLEADDEVGAAVRQWGQVRLFSPWRFNIDPAAGRLLTARGWTEPEPDELPTGADLVARYLSPLAETPELAGRIRTGTRVTAVSRAGVDKVRSIGRDRRPLLVRTVDRTGAVHDLMAPAVIDASGTWGQPAPLGTGGLPAPGERAAAGYVAGALPDVFGADRDRFAGRHTLVVGMGHSAANTLLDLAELAEAAPGTRITWAIRAASPRRLYGGGAADALPARGELGTRLQRLVAEGAITLVTEFQIARFEPAAGGPATGPVRIHGITPAGPREIAVDAVVGAAGFRPDLRLLQEVRLDLDPALEAPAALAPLIDPNNHSCGTVPPHGERQLAHPEPGFYVAGMKSYGRAPTFLLATGYEQVRSIVAALAGDRAAADEVRLELPETGVCSTDAPEVSGRGLSTGVVHGYAGEEAGAEPAGQGPVAVAVADRPSSCCG</sequence>
<dbReference type="PANTHER" id="PTHR43539">
    <property type="entry name" value="FLAVIN-BINDING MONOOXYGENASE-LIKE PROTEIN (AFU_ORTHOLOGUE AFUA_4G09220)"/>
    <property type="match status" value="1"/>
</dbReference>
<dbReference type="KEGG" id="nhy:JQS43_09875"/>
<proteinExistence type="predicted"/>
<keyword evidence="1" id="KW-0560">Oxidoreductase</keyword>
<gene>
    <name evidence="2" type="ORF">JQS43_09875</name>
</gene>
<organism evidence="2 3">
    <name type="scientific">Natronosporangium hydrolyticum</name>
    <dbReference type="NCBI Taxonomy" id="2811111"/>
    <lineage>
        <taxon>Bacteria</taxon>
        <taxon>Bacillati</taxon>
        <taxon>Actinomycetota</taxon>
        <taxon>Actinomycetes</taxon>
        <taxon>Micromonosporales</taxon>
        <taxon>Micromonosporaceae</taxon>
        <taxon>Natronosporangium</taxon>
    </lineage>
</organism>
<dbReference type="PRINTS" id="PR00368">
    <property type="entry name" value="FADPNR"/>
</dbReference>
<dbReference type="Pfam" id="PF13738">
    <property type="entry name" value="Pyr_redox_3"/>
    <property type="match status" value="1"/>
</dbReference>
<keyword evidence="3" id="KW-1185">Reference proteome</keyword>
<dbReference type="GO" id="GO:0004497">
    <property type="term" value="F:monooxygenase activity"/>
    <property type="evidence" value="ECO:0007669"/>
    <property type="project" value="TreeGrafter"/>
</dbReference>
<reference evidence="2" key="1">
    <citation type="submission" date="2021-02" db="EMBL/GenBank/DDBJ databases">
        <title>Natrosporangium hydrolyticum gen. nov., sp. nov, a haloalkaliphilic actinobacterium from a soda solonchak soil.</title>
        <authorList>
            <person name="Sorokin D.Y."/>
            <person name="Khijniak T.V."/>
            <person name="Zakharycheva A.P."/>
            <person name="Boueva O.V."/>
            <person name="Ariskina E.V."/>
            <person name="Hahnke R.L."/>
            <person name="Bunk B."/>
            <person name="Sproer C."/>
            <person name="Schumann P."/>
            <person name="Evtushenko L.I."/>
            <person name="Kublanov I.V."/>
        </authorList>
    </citation>
    <scope>NUCLEOTIDE SEQUENCE</scope>
    <source>
        <strain evidence="2">DSM 106523</strain>
    </source>
</reference>
<dbReference type="PRINTS" id="PR00411">
    <property type="entry name" value="PNDRDTASEI"/>
</dbReference>
<dbReference type="AlphaFoldDB" id="A0A895YRA6"/>
<dbReference type="InterPro" id="IPR050982">
    <property type="entry name" value="Auxin_biosynth/cation_transpt"/>
</dbReference>
<dbReference type="Gene3D" id="3.50.50.60">
    <property type="entry name" value="FAD/NAD(P)-binding domain"/>
    <property type="match status" value="1"/>
</dbReference>
<dbReference type="PANTHER" id="PTHR43539:SF78">
    <property type="entry name" value="FLAVIN-CONTAINING MONOOXYGENASE"/>
    <property type="match status" value="1"/>
</dbReference>
<evidence type="ECO:0000313" key="2">
    <source>
        <dbReference type="EMBL" id="QSB16548.1"/>
    </source>
</evidence>
<dbReference type="InterPro" id="IPR036188">
    <property type="entry name" value="FAD/NAD-bd_sf"/>
</dbReference>
<evidence type="ECO:0000313" key="3">
    <source>
        <dbReference type="Proteomes" id="UP000662857"/>
    </source>
</evidence>
<evidence type="ECO:0000256" key="1">
    <source>
        <dbReference type="ARBA" id="ARBA00023002"/>
    </source>
</evidence>
<name>A0A895YRA6_9ACTN</name>
<dbReference type="Proteomes" id="UP000662857">
    <property type="component" value="Chromosome"/>
</dbReference>
<dbReference type="GO" id="GO:0050660">
    <property type="term" value="F:flavin adenine dinucleotide binding"/>
    <property type="evidence" value="ECO:0007669"/>
    <property type="project" value="TreeGrafter"/>
</dbReference>
<protein>
    <submittedName>
        <fullName evidence="2">NAD(P)-binding domain-containing protein</fullName>
    </submittedName>
</protein>